<feature type="compositionally biased region" description="Basic and acidic residues" evidence="11">
    <location>
        <begin position="992"/>
        <end position="1005"/>
    </location>
</feature>
<feature type="compositionally biased region" description="Low complexity" evidence="11">
    <location>
        <begin position="249"/>
        <end position="267"/>
    </location>
</feature>
<feature type="compositionally biased region" description="Low complexity" evidence="11">
    <location>
        <begin position="74"/>
        <end position="92"/>
    </location>
</feature>
<evidence type="ECO:0000313" key="13">
    <source>
        <dbReference type="Ensembl" id="ENSTRUP00000050853.2"/>
    </source>
</evidence>
<dbReference type="FunCoup" id="A0A3B5K605">
    <property type="interactions" value="534"/>
</dbReference>
<feature type="region of interest" description="Disordered" evidence="11">
    <location>
        <begin position="340"/>
        <end position="380"/>
    </location>
</feature>
<feature type="region of interest" description="Disordered" evidence="11">
    <location>
        <begin position="542"/>
        <end position="579"/>
    </location>
</feature>
<evidence type="ECO:0000256" key="9">
    <source>
        <dbReference type="ARBA" id="ARBA00038474"/>
    </source>
</evidence>
<keyword evidence="5" id="KW-0862">Zinc</keyword>
<dbReference type="GeneTree" id="ENSGT00940000155384"/>
<name>A0A3B5K605_TAKRU</name>
<evidence type="ECO:0000256" key="1">
    <source>
        <dbReference type="ARBA" id="ARBA00004123"/>
    </source>
</evidence>
<reference evidence="13 14" key="1">
    <citation type="journal article" date="2011" name="Genome Biol. Evol.">
        <title>Integration of the genetic map and genome assembly of fugu facilitates insights into distinct features of genome evolution in teleosts and mammals.</title>
        <authorList>
            <person name="Kai W."/>
            <person name="Kikuchi K."/>
            <person name="Tohari S."/>
            <person name="Chew A.K."/>
            <person name="Tay A."/>
            <person name="Fujiwara A."/>
            <person name="Hosoya S."/>
            <person name="Suetake H."/>
            <person name="Naruse K."/>
            <person name="Brenner S."/>
            <person name="Suzuki Y."/>
            <person name="Venkatesh B."/>
        </authorList>
    </citation>
    <scope>NUCLEOTIDE SEQUENCE [LARGE SCALE GENOMIC DNA]</scope>
</reference>
<feature type="compositionally biased region" description="Polar residues" evidence="11">
    <location>
        <begin position="342"/>
        <end position="354"/>
    </location>
</feature>
<dbReference type="InParanoid" id="A0A3B5K605"/>
<evidence type="ECO:0000313" key="14">
    <source>
        <dbReference type="Proteomes" id="UP000005226"/>
    </source>
</evidence>
<accession>A0A3B5K605</accession>
<feature type="compositionally biased region" description="Low complexity" evidence="11">
    <location>
        <begin position="33"/>
        <end position="55"/>
    </location>
</feature>
<evidence type="ECO:0000256" key="7">
    <source>
        <dbReference type="ARBA" id="ARBA00023163"/>
    </source>
</evidence>
<dbReference type="PROSITE" id="PS50157">
    <property type="entry name" value="ZINC_FINGER_C2H2_2"/>
    <property type="match status" value="6"/>
</dbReference>
<feature type="compositionally biased region" description="Polar residues" evidence="11">
    <location>
        <begin position="667"/>
        <end position="689"/>
    </location>
</feature>
<reference evidence="13" key="3">
    <citation type="submission" date="2025-09" db="UniProtKB">
        <authorList>
            <consortium name="Ensembl"/>
        </authorList>
    </citation>
    <scope>IDENTIFICATION</scope>
</reference>
<feature type="compositionally biased region" description="Polar residues" evidence="11">
    <location>
        <begin position="882"/>
        <end position="898"/>
    </location>
</feature>
<dbReference type="SMART" id="SM00355">
    <property type="entry name" value="ZnF_C2H2"/>
    <property type="match status" value="6"/>
</dbReference>
<feature type="compositionally biased region" description="Low complexity" evidence="11">
    <location>
        <begin position="143"/>
        <end position="168"/>
    </location>
</feature>
<dbReference type="GeneID" id="115250774"/>
<evidence type="ECO:0000256" key="11">
    <source>
        <dbReference type="SAM" id="MobiDB-lite"/>
    </source>
</evidence>
<dbReference type="FunFam" id="3.30.160.60:FF:000556">
    <property type="entry name" value="sal-like protein 2 isoform X2"/>
    <property type="match status" value="1"/>
</dbReference>
<feature type="region of interest" description="Disordered" evidence="11">
    <location>
        <begin position="988"/>
        <end position="1196"/>
    </location>
</feature>
<sequence length="1196" mass="124478">MSRRKQKRPQHLVNADPGGPVLLTQDEHLAMKSPSTSLGSDITSSGSSSSSPASLQDCQPPLAPRPSPGGLHAPSLPSESSSPPHWPSHVVPFATSLPNTHSSLSPDFPHPSLSSQTHSPPLLGQTSSSHTLSQQGNSYTTMTSPPVGSSATATTSSSSSASSVSVPPNRDSSSPSQQQASNVPGQQGQNQVPQTLAVLLEELRVLQQRQIHQMQITEEICRQVLRLGGAVFGQDNSAALGSSDGNQKSTGAASSSPTHPSSATPITASSSLLTSLPSSLFPLTSVSKLAASNVNGSRTLSSSISSSASPLTISSTMGSSAALHPLSLSLGLPPRYLHEKSSNTSSFAHSNGISFPTPPLPTASHSQDLQPSSSLGSASSLGRPQHVCRFCGKILSSDSSLQIHLRSHTGERPYQCPVCLSRFTTRGNLKAHFLRHREQNPELSLSLLPPALSEQMHSGSTSGTSQRRRKRRADDDESYNGVKGSIPGITDNMSLGFLSGTSTRPSPSSLPLPPSVDMALLSTAHSLLQLNRASAAAAASASTSSGSSSSSSSMGNQFKGAKQQRFDENTPPHSTLHATSPYSQLAHLPKILFPGGTSPHHLALLRPPGHPSASHLTSPHQLPFPFPPFPKPSASSPSSSSPTHSAQNSDTSKLQRLVQKLEKQPNVGASSSSRASPDTNGDTHGQDLTTTSNAYRREMLAALGLSPNASAAGLVTSHGVSGSNTIATTAAPSLPTAQAANQCGVCLRVLSCPRALRLHQATHLGERPFPCKLCGRSFSTKGSLRAHLATHRSRPANSRALNSCPLCPRKFTNALVLQHHIRLHLGGQIPPDDDVPNEAGAEMHGAIFDEGERDSKRSPSNSQQILPLALTTSSKSPKEALNSGSTSKQSTAADATSVKTEDSEGSPSSVSPPLTNNPPSEGAEDPLLLEDNTITDASPMNSEEESHTDLGSASPLKACLLSSPHSVVVNGDPDADDAPLSLCVLKAGVENDASHKRVSKDESGSADKPTTIPNSKPPPTCSPPATAPPGSPKAAPEVQSASEAVPKEAEEREEAQRKGDAEPVNNAAVVGSNSVVEKPAVDQEPCFPPPATHTPTSRPDKPYSCSQCGKAYASRSGLKGHMKTHPGVLLNTPSKVQAADNDVAEGHNSNSAESNPESNLEQKQGLVKSPEKGDNTDLQPIAVASTLTDEPTDTSV</sequence>
<feature type="compositionally biased region" description="Pro residues" evidence="11">
    <location>
        <begin position="622"/>
        <end position="631"/>
    </location>
</feature>
<feature type="region of interest" description="Disordered" evidence="11">
    <location>
        <begin position="1"/>
        <end position="190"/>
    </location>
</feature>
<feature type="compositionally biased region" description="Polar residues" evidence="11">
    <location>
        <begin position="905"/>
        <end position="919"/>
    </location>
</feature>
<keyword evidence="8" id="KW-0539">Nucleus</keyword>
<keyword evidence="2" id="KW-0479">Metal-binding</keyword>
<dbReference type="STRING" id="31033.ENSTRUP00000050853"/>
<dbReference type="OrthoDB" id="8922241at2759"/>
<comment type="similarity">
    <text evidence="9">Belongs to the sal C2H2-type zinc-finger protein family.</text>
</comment>
<evidence type="ECO:0000259" key="12">
    <source>
        <dbReference type="PROSITE" id="PS50157"/>
    </source>
</evidence>
<dbReference type="GO" id="GO:0000978">
    <property type="term" value="F:RNA polymerase II cis-regulatory region sequence-specific DNA binding"/>
    <property type="evidence" value="ECO:0007669"/>
    <property type="project" value="TreeGrafter"/>
</dbReference>
<dbReference type="PANTHER" id="PTHR23233">
    <property type="entry name" value="SAL-LIKE PROTEIN"/>
    <property type="match status" value="1"/>
</dbReference>
<feature type="compositionally biased region" description="Low complexity" evidence="11">
    <location>
        <begin position="542"/>
        <end position="553"/>
    </location>
</feature>
<evidence type="ECO:0000256" key="10">
    <source>
        <dbReference type="PROSITE-ProRule" id="PRU00042"/>
    </source>
</evidence>
<dbReference type="InterPro" id="IPR036236">
    <property type="entry name" value="Znf_C2H2_sf"/>
</dbReference>
<evidence type="ECO:0000256" key="3">
    <source>
        <dbReference type="ARBA" id="ARBA00022737"/>
    </source>
</evidence>
<evidence type="ECO:0000256" key="4">
    <source>
        <dbReference type="ARBA" id="ARBA00022771"/>
    </source>
</evidence>
<keyword evidence="6" id="KW-0805">Transcription regulation</keyword>
<reference evidence="13" key="2">
    <citation type="submission" date="2025-08" db="UniProtKB">
        <authorList>
            <consortium name="Ensembl"/>
        </authorList>
    </citation>
    <scope>IDENTIFICATION</scope>
</reference>
<feature type="compositionally biased region" description="Polar residues" evidence="11">
    <location>
        <begin position="96"/>
        <end position="105"/>
    </location>
</feature>
<evidence type="ECO:0000256" key="8">
    <source>
        <dbReference type="ARBA" id="ARBA00023242"/>
    </source>
</evidence>
<feature type="region of interest" description="Disordered" evidence="11">
    <location>
        <begin position="453"/>
        <end position="487"/>
    </location>
</feature>
<dbReference type="SUPFAM" id="SSF57667">
    <property type="entry name" value="beta-beta-alpha zinc fingers"/>
    <property type="match status" value="3"/>
</dbReference>
<dbReference type="GO" id="GO:0032502">
    <property type="term" value="P:developmental process"/>
    <property type="evidence" value="ECO:0007669"/>
    <property type="project" value="UniProtKB-ARBA"/>
</dbReference>
<feature type="compositionally biased region" description="Polar residues" evidence="11">
    <location>
        <begin position="858"/>
        <end position="875"/>
    </location>
</feature>
<feature type="region of interest" description="Disordered" evidence="11">
    <location>
        <begin position="238"/>
        <end position="267"/>
    </location>
</feature>
<feature type="domain" description="C2H2-type" evidence="12">
    <location>
        <begin position="386"/>
        <end position="413"/>
    </location>
</feature>
<dbReference type="Ensembl" id="ENSTRUT00000055792.2">
    <property type="protein sequence ID" value="ENSTRUP00000050853.2"/>
    <property type="gene ID" value="ENSTRUG00000025082.2"/>
</dbReference>
<feature type="compositionally biased region" description="Basic residues" evidence="11">
    <location>
        <begin position="1"/>
        <end position="10"/>
    </location>
</feature>
<feature type="compositionally biased region" description="Polar residues" evidence="11">
    <location>
        <begin position="170"/>
        <end position="181"/>
    </location>
</feature>
<feature type="compositionally biased region" description="Polar residues" evidence="11">
    <location>
        <begin position="238"/>
        <end position="248"/>
    </location>
</feature>
<feature type="region of interest" description="Disordered" evidence="11">
    <location>
        <begin position="602"/>
        <end position="689"/>
    </location>
</feature>
<feature type="domain" description="C2H2-type" evidence="12">
    <location>
        <begin position="414"/>
        <end position="441"/>
    </location>
</feature>
<feature type="compositionally biased region" description="Polar residues" evidence="11">
    <location>
        <begin position="1185"/>
        <end position="1196"/>
    </location>
</feature>
<gene>
    <name evidence="13" type="primary">si:ch211-212k18.5</name>
</gene>
<organism evidence="13 14">
    <name type="scientific">Takifugu rubripes</name>
    <name type="common">Japanese pufferfish</name>
    <name type="synonym">Fugu rubripes</name>
    <dbReference type="NCBI Taxonomy" id="31033"/>
    <lineage>
        <taxon>Eukaryota</taxon>
        <taxon>Metazoa</taxon>
        <taxon>Chordata</taxon>
        <taxon>Craniata</taxon>
        <taxon>Vertebrata</taxon>
        <taxon>Euteleostomi</taxon>
        <taxon>Actinopterygii</taxon>
        <taxon>Neopterygii</taxon>
        <taxon>Teleostei</taxon>
        <taxon>Neoteleostei</taxon>
        <taxon>Acanthomorphata</taxon>
        <taxon>Eupercaria</taxon>
        <taxon>Tetraodontiformes</taxon>
        <taxon>Tetradontoidea</taxon>
        <taxon>Tetraodontidae</taxon>
        <taxon>Takifugu</taxon>
    </lineage>
</organism>
<feature type="compositionally biased region" description="Low complexity" evidence="11">
    <location>
        <begin position="1064"/>
        <end position="1076"/>
    </location>
</feature>
<dbReference type="OMA" id="CVPPHRD"/>
<feature type="compositionally biased region" description="Polar residues" evidence="11">
    <location>
        <begin position="112"/>
        <end position="142"/>
    </location>
</feature>
<feature type="domain" description="C2H2-type" evidence="12">
    <location>
        <begin position="741"/>
        <end position="768"/>
    </location>
</feature>
<protein>
    <submittedName>
        <fullName evidence="13">Si:ch211-212k18.5</fullName>
    </submittedName>
</protein>
<keyword evidence="7" id="KW-0804">Transcription</keyword>
<feature type="compositionally biased region" description="Low complexity" evidence="11">
    <location>
        <begin position="632"/>
        <end position="642"/>
    </location>
</feature>
<dbReference type="PANTHER" id="PTHR23233:SF85">
    <property type="entry name" value="SAL-LIKE PROTEIN 2"/>
    <property type="match status" value="1"/>
</dbReference>
<evidence type="ECO:0000256" key="5">
    <source>
        <dbReference type="ARBA" id="ARBA00022833"/>
    </source>
</evidence>
<dbReference type="Pfam" id="PF00096">
    <property type="entry name" value="zf-C2H2"/>
    <property type="match status" value="3"/>
</dbReference>
<dbReference type="GO" id="GO:0005634">
    <property type="term" value="C:nucleus"/>
    <property type="evidence" value="ECO:0007669"/>
    <property type="project" value="UniProtKB-SubCell"/>
</dbReference>
<dbReference type="InterPro" id="IPR051565">
    <property type="entry name" value="Sal_C2H2-zinc-finger"/>
</dbReference>
<keyword evidence="14" id="KW-1185">Reference proteome</keyword>
<dbReference type="PROSITE" id="PS00028">
    <property type="entry name" value="ZINC_FINGER_C2H2_1"/>
    <property type="match status" value="6"/>
</dbReference>
<feature type="compositionally biased region" description="Low complexity" evidence="11">
    <location>
        <begin position="1148"/>
        <end position="1161"/>
    </location>
</feature>
<proteinExistence type="inferred from homology"/>
<feature type="compositionally biased region" description="Polar residues" evidence="11">
    <location>
        <begin position="643"/>
        <end position="654"/>
    </location>
</feature>
<feature type="domain" description="C2H2-type" evidence="12">
    <location>
        <begin position="1103"/>
        <end position="1127"/>
    </location>
</feature>
<dbReference type="FunFam" id="3.30.160.60:FF:000025">
    <property type="entry name" value="Spalt-like transcription factor 1"/>
    <property type="match status" value="1"/>
</dbReference>
<dbReference type="GO" id="GO:0008270">
    <property type="term" value="F:zinc ion binding"/>
    <property type="evidence" value="ECO:0007669"/>
    <property type="project" value="UniProtKB-KW"/>
</dbReference>
<feature type="compositionally biased region" description="Pro residues" evidence="11">
    <location>
        <begin position="1015"/>
        <end position="1031"/>
    </location>
</feature>
<dbReference type="Proteomes" id="UP000005226">
    <property type="component" value="Chromosome 8"/>
</dbReference>
<keyword evidence="3" id="KW-0677">Repeat</keyword>
<feature type="domain" description="C2H2-type" evidence="12">
    <location>
        <begin position="802"/>
        <end position="829"/>
    </location>
</feature>
<feature type="compositionally biased region" description="Low complexity" evidence="11">
    <location>
        <begin position="453"/>
        <end position="465"/>
    </location>
</feature>
<evidence type="ECO:0000256" key="6">
    <source>
        <dbReference type="ARBA" id="ARBA00023015"/>
    </source>
</evidence>
<comment type="subcellular location">
    <subcellularLocation>
        <location evidence="1">Nucleus</location>
    </subcellularLocation>
</comment>
<feature type="compositionally biased region" description="Basic and acidic residues" evidence="11">
    <location>
        <begin position="1045"/>
        <end position="1061"/>
    </location>
</feature>
<dbReference type="InterPro" id="IPR013087">
    <property type="entry name" value="Znf_C2H2_type"/>
</dbReference>
<feature type="compositionally biased region" description="Polar residues" evidence="11">
    <location>
        <begin position="932"/>
        <end position="941"/>
    </location>
</feature>
<feature type="region of interest" description="Disordered" evidence="11">
    <location>
        <begin position="851"/>
        <end position="952"/>
    </location>
</feature>
<dbReference type="FunFam" id="3.30.160.60:FF:000202">
    <property type="entry name" value="Zinc finger protein 574"/>
    <property type="match status" value="1"/>
</dbReference>
<evidence type="ECO:0000256" key="2">
    <source>
        <dbReference type="ARBA" id="ARBA00022723"/>
    </source>
</evidence>
<dbReference type="GO" id="GO:0000981">
    <property type="term" value="F:DNA-binding transcription factor activity, RNA polymerase II-specific"/>
    <property type="evidence" value="ECO:0007669"/>
    <property type="project" value="TreeGrafter"/>
</dbReference>
<dbReference type="AlphaFoldDB" id="A0A3B5K605"/>
<dbReference type="RefSeq" id="XP_029696642.1">
    <property type="nucleotide sequence ID" value="XM_029840782.1"/>
</dbReference>
<dbReference type="Gene3D" id="3.30.160.60">
    <property type="entry name" value="Classic Zinc Finger"/>
    <property type="match status" value="4"/>
</dbReference>
<keyword evidence="4 10" id="KW-0863">Zinc-finger</keyword>
<feature type="domain" description="C2H2-type" evidence="12">
    <location>
        <begin position="769"/>
        <end position="796"/>
    </location>
</feature>